<name>A0A7W3LKI5_ACTNM</name>
<evidence type="ECO:0000313" key="3">
    <source>
        <dbReference type="Proteomes" id="UP000572680"/>
    </source>
</evidence>
<dbReference type="GO" id="GO:0044877">
    <property type="term" value="F:protein-containing complex binding"/>
    <property type="evidence" value="ECO:0007669"/>
    <property type="project" value="TreeGrafter"/>
</dbReference>
<dbReference type="EMBL" id="JACJIA010000002">
    <property type="protein sequence ID" value="MBA8949835.1"/>
    <property type="molecule type" value="Genomic_DNA"/>
</dbReference>
<keyword evidence="3" id="KW-1185">Reference proteome</keyword>
<dbReference type="InterPro" id="IPR036291">
    <property type="entry name" value="NAD(P)-bd_dom_sf"/>
</dbReference>
<feature type="domain" description="Thioester reductase (TE)" evidence="1">
    <location>
        <begin position="47"/>
        <end position="214"/>
    </location>
</feature>
<proteinExistence type="predicted"/>
<evidence type="ECO:0000259" key="1">
    <source>
        <dbReference type="Pfam" id="PF07993"/>
    </source>
</evidence>
<comment type="caution">
    <text evidence="2">The sequence shown here is derived from an EMBL/GenBank/DDBJ whole genome shotgun (WGS) entry which is preliminary data.</text>
</comment>
<reference evidence="2 3" key="1">
    <citation type="submission" date="2020-08" db="EMBL/GenBank/DDBJ databases">
        <title>Genomic Encyclopedia of Type Strains, Phase IV (KMG-IV): sequencing the most valuable type-strain genomes for metagenomic binning, comparative biology and taxonomic classification.</title>
        <authorList>
            <person name="Goeker M."/>
        </authorList>
    </citation>
    <scope>NUCLEOTIDE SEQUENCE [LARGE SCALE GENOMIC DNA]</scope>
    <source>
        <strain evidence="2 3">DSM 44197</strain>
    </source>
</reference>
<dbReference type="Proteomes" id="UP000572680">
    <property type="component" value="Unassembled WGS sequence"/>
</dbReference>
<dbReference type="Pfam" id="PF07993">
    <property type="entry name" value="NAD_binding_4"/>
    <property type="match status" value="1"/>
</dbReference>
<dbReference type="AlphaFoldDB" id="A0A7W3LKI5"/>
<evidence type="ECO:0000313" key="2">
    <source>
        <dbReference type="EMBL" id="MBA8949835.1"/>
    </source>
</evidence>
<protein>
    <submittedName>
        <fullName evidence="2">Nucleoside-diphosphate-sugar epimerase</fullName>
    </submittedName>
</protein>
<dbReference type="Gene3D" id="3.40.50.720">
    <property type="entry name" value="NAD(P)-binding Rossmann-like Domain"/>
    <property type="match status" value="1"/>
</dbReference>
<dbReference type="PANTHER" id="PTHR12126:SF11">
    <property type="entry name" value="NADH DEHYDROGENASE [UBIQUINONE] 1 ALPHA SUBCOMPLEX SUBUNIT 9, MITOCHONDRIAL"/>
    <property type="match status" value="1"/>
</dbReference>
<sequence>MSQVSRPVVLVSGVSGVVGGTVARALVPDFDVVALTGRRRVVGYEQVRVDLPARRLGLTARDWAALADRADLVVHAAGKADFTDDPAAMAAVNVEGAARVAELAAAAHAPLVHISSAYVARLEFVREHEDRIPAECPIRPSVYLASKAAAERDLAAFDGPLCVVRPSVVMGDSADGATSARQSIHDQIRLVARGVPVMAVGGHVRLDMLPRDVTGQCVAALAAVAVTDPAALPGLFWATAGYAAPTLRTTTELVVREMARRGRPVPSPEFFETLKAPLTEFPGWDGLSSLERTILMCQAANGLMLGDGEPFPSSLGGFPLLGTPAPVRPEEALEHFRNDVEFTLRRR</sequence>
<dbReference type="InterPro" id="IPR013120">
    <property type="entry name" value="FAR_NAD-bd"/>
</dbReference>
<dbReference type="SUPFAM" id="SSF51735">
    <property type="entry name" value="NAD(P)-binding Rossmann-fold domains"/>
    <property type="match status" value="1"/>
</dbReference>
<accession>A0A7W3LKI5</accession>
<organism evidence="2 3">
    <name type="scientific">Actinomadura namibiensis</name>
    <dbReference type="NCBI Taxonomy" id="182080"/>
    <lineage>
        <taxon>Bacteria</taxon>
        <taxon>Bacillati</taxon>
        <taxon>Actinomycetota</taxon>
        <taxon>Actinomycetes</taxon>
        <taxon>Streptosporangiales</taxon>
        <taxon>Thermomonosporaceae</taxon>
        <taxon>Actinomadura</taxon>
    </lineage>
</organism>
<gene>
    <name evidence="2" type="ORF">HNR61_001448</name>
</gene>
<dbReference type="PANTHER" id="PTHR12126">
    <property type="entry name" value="NADH-UBIQUINONE OXIDOREDUCTASE 39 KDA SUBUNIT-RELATED"/>
    <property type="match status" value="1"/>
</dbReference>
<dbReference type="RefSeq" id="WP_182842344.1">
    <property type="nucleotide sequence ID" value="NZ_BAAALP010000123.1"/>
</dbReference>
<dbReference type="InterPro" id="IPR051207">
    <property type="entry name" value="ComplexI_NDUFA9_subunit"/>
</dbReference>